<sequence>MKFLAVRVDKSSSCRLRSLSSWSRERSRSRSQMVQSTSVAPSTSPGRSSQAPARSSGSPHFPPMESVPVSTPSLLPFPSAEATMDQKRQYYTSLCSIFGLSPPSGAPSGPMGVMSVLTGSSPTVYTSVLAHSLESNSGVGARLRTALVTFASSCCPDTPHCAVGLVDSA</sequence>
<dbReference type="Proteomes" id="UP001066276">
    <property type="component" value="Chromosome 6"/>
</dbReference>
<organism evidence="2 3">
    <name type="scientific">Pleurodeles waltl</name>
    <name type="common">Iberian ribbed newt</name>
    <dbReference type="NCBI Taxonomy" id="8319"/>
    <lineage>
        <taxon>Eukaryota</taxon>
        <taxon>Metazoa</taxon>
        <taxon>Chordata</taxon>
        <taxon>Craniata</taxon>
        <taxon>Vertebrata</taxon>
        <taxon>Euteleostomi</taxon>
        <taxon>Amphibia</taxon>
        <taxon>Batrachia</taxon>
        <taxon>Caudata</taxon>
        <taxon>Salamandroidea</taxon>
        <taxon>Salamandridae</taxon>
        <taxon>Pleurodelinae</taxon>
        <taxon>Pleurodeles</taxon>
    </lineage>
</organism>
<evidence type="ECO:0000313" key="2">
    <source>
        <dbReference type="EMBL" id="KAJ1135377.1"/>
    </source>
</evidence>
<accession>A0AAV7Q888</accession>
<dbReference type="AlphaFoldDB" id="A0AAV7Q888"/>
<proteinExistence type="predicted"/>
<name>A0AAV7Q888_PLEWA</name>
<protein>
    <submittedName>
        <fullName evidence="2">Uncharacterized protein</fullName>
    </submittedName>
</protein>
<feature type="compositionally biased region" description="Polar residues" evidence="1">
    <location>
        <begin position="32"/>
        <end position="58"/>
    </location>
</feature>
<comment type="caution">
    <text evidence="2">The sequence shown here is derived from an EMBL/GenBank/DDBJ whole genome shotgun (WGS) entry which is preliminary data.</text>
</comment>
<evidence type="ECO:0000313" key="3">
    <source>
        <dbReference type="Proteomes" id="UP001066276"/>
    </source>
</evidence>
<keyword evidence="3" id="KW-1185">Reference proteome</keyword>
<evidence type="ECO:0000256" key="1">
    <source>
        <dbReference type="SAM" id="MobiDB-lite"/>
    </source>
</evidence>
<gene>
    <name evidence="2" type="ORF">NDU88_001817</name>
</gene>
<dbReference type="EMBL" id="JANPWB010000010">
    <property type="protein sequence ID" value="KAJ1135377.1"/>
    <property type="molecule type" value="Genomic_DNA"/>
</dbReference>
<feature type="region of interest" description="Disordered" evidence="1">
    <location>
        <begin position="17"/>
        <end position="73"/>
    </location>
</feature>
<reference evidence="2" key="1">
    <citation type="journal article" date="2022" name="bioRxiv">
        <title>Sequencing and chromosome-scale assembly of the giantPleurodeles waltlgenome.</title>
        <authorList>
            <person name="Brown T."/>
            <person name="Elewa A."/>
            <person name="Iarovenko S."/>
            <person name="Subramanian E."/>
            <person name="Araus A.J."/>
            <person name="Petzold A."/>
            <person name="Susuki M."/>
            <person name="Suzuki K.-i.T."/>
            <person name="Hayashi T."/>
            <person name="Toyoda A."/>
            <person name="Oliveira C."/>
            <person name="Osipova E."/>
            <person name="Leigh N.D."/>
            <person name="Simon A."/>
            <person name="Yun M.H."/>
        </authorList>
    </citation>
    <scope>NUCLEOTIDE SEQUENCE</scope>
    <source>
        <strain evidence="2">20211129_DDA</strain>
        <tissue evidence="2">Liver</tissue>
    </source>
</reference>